<dbReference type="PANTHER" id="PTHR20863:SF28">
    <property type="entry name" value="ACYL CARRIER PROTEIN, MITOCHONDRIAL"/>
    <property type="match status" value="1"/>
</dbReference>
<dbReference type="Gene3D" id="1.10.1200.10">
    <property type="entry name" value="ACP-like"/>
    <property type="match status" value="1"/>
</dbReference>
<proteinExistence type="inferred from homology"/>
<evidence type="ECO:0000313" key="15">
    <source>
        <dbReference type="EMBL" id="OWR45389.1"/>
    </source>
</evidence>
<keyword evidence="4 14" id="KW-0596">Phosphopantetheine</keyword>
<evidence type="ECO:0000256" key="4">
    <source>
        <dbReference type="ARBA" id="ARBA00022450"/>
    </source>
</evidence>
<dbReference type="InterPro" id="IPR036736">
    <property type="entry name" value="ACP-like_sf"/>
</dbReference>
<dbReference type="InterPro" id="IPR009081">
    <property type="entry name" value="PP-bd_ACP"/>
</dbReference>
<keyword evidence="7" id="KW-0679">Respiratory chain</keyword>
<evidence type="ECO:0000313" key="16">
    <source>
        <dbReference type="Proteomes" id="UP000007151"/>
    </source>
</evidence>
<dbReference type="Proteomes" id="UP000007151">
    <property type="component" value="Unassembled WGS sequence"/>
</dbReference>
<dbReference type="GO" id="GO:0000035">
    <property type="term" value="F:acyl binding"/>
    <property type="evidence" value="ECO:0007669"/>
    <property type="project" value="TreeGrafter"/>
</dbReference>
<evidence type="ECO:0000256" key="11">
    <source>
        <dbReference type="ARBA" id="ARBA00023098"/>
    </source>
</evidence>
<dbReference type="EMBL" id="AGBW02012233">
    <property type="protein sequence ID" value="OWR45389.1"/>
    <property type="molecule type" value="Genomic_DNA"/>
</dbReference>
<keyword evidence="16" id="KW-1185">Reference proteome</keyword>
<evidence type="ECO:0000256" key="6">
    <source>
        <dbReference type="ARBA" id="ARBA00022553"/>
    </source>
</evidence>
<keyword evidence="9" id="KW-0809">Transit peptide</keyword>
<dbReference type="PANTHER" id="PTHR20863">
    <property type="entry name" value="ACYL CARRIER PROTEIN"/>
    <property type="match status" value="1"/>
</dbReference>
<evidence type="ECO:0000256" key="14">
    <source>
        <dbReference type="RuleBase" id="RU000722"/>
    </source>
</evidence>
<evidence type="ECO:0000256" key="7">
    <source>
        <dbReference type="ARBA" id="ARBA00022660"/>
    </source>
</evidence>
<dbReference type="HAMAP" id="MF_01217">
    <property type="entry name" value="Acyl_carrier"/>
    <property type="match status" value="1"/>
</dbReference>
<dbReference type="InterPro" id="IPR003231">
    <property type="entry name" value="ACP"/>
</dbReference>
<evidence type="ECO:0000256" key="1">
    <source>
        <dbReference type="ARBA" id="ARBA00004173"/>
    </source>
</evidence>
<evidence type="ECO:0000256" key="3">
    <source>
        <dbReference type="ARBA" id="ARBA00022448"/>
    </source>
</evidence>
<keyword evidence="10" id="KW-0249">Electron transport</keyword>
<evidence type="ECO:0000256" key="13">
    <source>
        <dbReference type="ARBA" id="ARBA00023160"/>
    </source>
</evidence>
<evidence type="ECO:0000256" key="10">
    <source>
        <dbReference type="ARBA" id="ARBA00022982"/>
    </source>
</evidence>
<gene>
    <name evidence="15" type="ORF">KGM_200858</name>
</gene>
<evidence type="ECO:0000256" key="9">
    <source>
        <dbReference type="ARBA" id="ARBA00022946"/>
    </source>
</evidence>
<dbReference type="SUPFAM" id="SSF47336">
    <property type="entry name" value="ACP-like"/>
    <property type="match status" value="1"/>
</dbReference>
<comment type="function">
    <text evidence="14">Carrier of the growing fatty acid chain in fatty acid biosynthesis.</text>
</comment>
<evidence type="ECO:0000256" key="2">
    <source>
        <dbReference type="ARBA" id="ARBA00010930"/>
    </source>
</evidence>
<dbReference type="Pfam" id="PF00550">
    <property type="entry name" value="PP-binding"/>
    <property type="match status" value="1"/>
</dbReference>
<sequence>MAAANLVRSAFNGLLRKSTTYKTPIVCRLSTVALRQKFYTVKAFARTQNILDNKNGVQFHRKVQFATGPERKITQQEIEDRVIKVCRAYDKLVSCQNQKITVRNYSGGPPLTLDLIRSRVILVLQLYDKINPEKLSLESHFMTDLGLDSLDHVEVIMAMEDEFGFEIPDGDAERLVRPKDIVQYIADKEDIYH</sequence>
<dbReference type="STRING" id="278856.A0A212EV78"/>
<keyword evidence="6" id="KW-0597">Phosphoprotein</keyword>
<dbReference type="eggNOG" id="KOG1748">
    <property type="taxonomic scope" value="Eukaryota"/>
</dbReference>
<dbReference type="GO" id="GO:0031966">
    <property type="term" value="C:mitochondrial membrane"/>
    <property type="evidence" value="ECO:0007669"/>
    <property type="project" value="UniProtKB-ARBA"/>
</dbReference>
<evidence type="ECO:0000256" key="8">
    <source>
        <dbReference type="ARBA" id="ARBA00022832"/>
    </source>
</evidence>
<evidence type="ECO:0000256" key="5">
    <source>
        <dbReference type="ARBA" id="ARBA00022516"/>
    </source>
</evidence>
<comment type="caution">
    <text evidence="15">The sequence shown here is derived from an EMBL/GenBank/DDBJ whole genome shotgun (WGS) entry which is preliminary data.</text>
</comment>
<name>A0A212EV78_DANPL</name>
<dbReference type="AlphaFoldDB" id="A0A212EV78"/>
<dbReference type="PROSITE" id="PS50075">
    <property type="entry name" value="CARRIER"/>
    <property type="match status" value="1"/>
</dbReference>
<dbReference type="KEGG" id="dpl:KGM_200858"/>
<keyword evidence="12" id="KW-0496">Mitochondrion</keyword>
<keyword evidence="5 14" id="KW-0444">Lipid biosynthesis</keyword>
<dbReference type="GO" id="GO:0000036">
    <property type="term" value="F:acyl carrier activity"/>
    <property type="evidence" value="ECO:0007669"/>
    <property type="project" value="TreeGrafter"/>
</dbReference>
<comment type="similarity">
    <text evidence="2">Belongs to the acyl carrier protein (ACP) family.</text>
</comment>
<reference evidence="15 16" key="1">
    <citation type="journal article" date="2011" name="Cell">
        <title>The monarch butterfly genome yields insights into long-distance migration.</title>
        <authorList>
            <person name="Zhan S."/>
            <person name="Merlin C."/>
            <person name="Boore J.L."/>
            <person name="Reppert S.M."/>
        </authorList>
    </citation>
    <scope>NUCLEOTIDE SEQUENCE [LARGE SCALE GENOMIC DNA]</scope>
    <source>
        <strain evidence="15">F-2</strain>
    </source>
</reference>
<keyword evidence="3" id="KW-0813">Transport</keyword>
<dbReference type="GO" id="GO:0045271">
    <property type="term" value="C:respiratory chain complex I"/>
    <property type="evidence" value="ECO:0007669"/>
    <property type="project" value="UniProtKB-ARBA"/>
</dbReference>
<protein>
    <recommendedName>
        <fullName evidence="14">Acyl carrier protein</fullName>
    </recommendedName>
</protein>
<dbReference type="FunFam" id="1.10.1200.10:FF:000008">
    <property type="entry name" value="Acyl carrier protein"/>
    <property type="match status" value="1"/>
</dbReference>
<dbReference type="OrthoDB" id="448946at2759"/>
<keyword evidence="11" id="KW-0443">Lipid metabolism</keyword>
<keyword evidence="13 14" id="KW-0275">Fatty acid biosynthesis</keyword>
<comment type="subcellular location">
    <subcellularLocation>
        <location evidence="1">Mitochondrion</location>
    </subcellularLocation>
</comment>
<accession>A0A212EV78</accession>
<evidence type="ECO:0000256" key="12">
    <source>
        <dbReference type="ARBA" id="ARBA00023128"/>
    </source>
</evidence>
<organism evidence="15 16">
    <name type="scientific">Danaus plexippus plexippus</name>
    <dbReference type="NCBI Taxonomy" id="278856"/>
    <lineage>
        <taxon>Eukaryota</taxon>
        <taxon>Metazoa</taxon>
        <taxon>Ecdysozoa</taxon>
        <taxon>Arthropoda</taxon>
        <taxon>Hexapoda</taxon>
        <taxon>Insecta</taxon>
        <taxon>Pterygota</taxon>
        <taxon>Neoptera</taxon>
        <taxon>Endopterygota</taxon>
        <taxon>Lepidoptera</taxon>
        <taxon>Glossata</taxon>
        <taxon>Ditrysia</taxon>
        <taxon>Papilionoidea</taxon>
        <taxon>Nymphalidae</taxon>
        <taxon>Danainae</taxon>
        <taxon>Danaini</taxon>
        <taxon>Danaina</taxon>
        <taxon>Danaus</taxon>
        <taxon>Danaus</taxon>
    </lineage>
</organism>
<keyword evidence="8" id="KW-0276">Fatty acid metabolism</keyword>